<accession>A0A3N1UDM6</accession>
<evidence type="ECO:0000313" key="1">
    <source>
        <dbReference type="EMBL" id="ROQ89522.1"/>
    </source>
</evidence>
<reference evidence="1 2" key="1">
    <citation type="submission" date="2018-11" db="EMBL/GenBank/DDBJ databases">
        <title>Genomic Encyclopedia of Type Strains, Phase IV (KMG-IV): sequencing the most valuable type-strain genomes for metagenomic binning, comparative biology and taxonomic classification.</title>
        <authorList>
            <person name="Goeker M."/>
        </authorList>
    </citation>
    <scope>NUCLEOTIDE SEQUENCE [LARGE SCALE GENOMIC DNA]</scope>
    <source>
        <strain evidence="1 2">DSM 22027</strain>
    </source>
</reference>
<sequence>MDVKSELLEKMAQKKMDVASLAQAMEFDAGILKLYLVQDDYPIPSRIIKKMEEVLAN</sequence>
<dbReference type="RefSeq" id="WP_170161863.1">
    <property type="nucleotide sequence ID" value="NZ_RJVA01000017.1"/>
</dbReference>
<gene>
    <name evidence="1" type="ORF">EDC27_3058</name>
</gene>
<comment type="caution">
    <text evidence="1">The sequence shown here is derived from an EMBL/GenBank/DDBJ whole genome shotgun (WGS) entry which is preliminary data.</text>
</comment>
<organism evidence="1 2">
    <name type="scientific">Desulfosoma caldarium</name>
    <dbReference type="NCBI Taxonomy" id="610254"/>
    <lineage>
        <taxon>Bacteria</taxon>
        <taxon>Pseudomonadati</taxon>
        <taxon>Thermodesulfobacteriota</taxon>
        <taxon>Syntrophobacteria</taxon>
        <taxon>Syntrophobacterales</taxon>
        <taxon>Syntrophobacteraceae</taxon>
        <taxon>Desulfosoma</taxon>
    </lineage>
</organism>
<name>A0A3N1UDM6_9BACT</name>
<dbReference type="AlphaFoldDB" id="A0A3N1UDM6"/>
<evidence type="ECO:0008006" key="3">
    <source>
        <dbReference type="Google" id="ProtNLM"/>
    </source>
</evidence>
<protein>
    <recommendedName>
        <fullName evidence="3">XRE family transcriptional regulator</fullName>
    </recommendedName>
</protein>
<proteinExistence type="predicted"/>
<dbReference type="Proteomes" id="UP000276223">
    <property type="component" value="Unassembled WGS sequence"/>
</dbReference>
<dbReference type="EMBL" id="RJVA01000017">
    <property type="protein sequence ID" value="ROQ89522.1"/>
    <property type="molecule type" value="Genomic_DNA"/>
</dbReference>
<evidence type="ECO:0000313" key="2">
    <source>
        <dbReference type="Proteomes" id="UP000276223"/>
    </source>
</evidence>
<keyword evidence="2" id="KW-1185">Reference proteome</keyword>